<sequence length="152" mass="16377">MGRVVPAQPVGHLAQHVPHVPVQRLDLGALRRVAVQERPGHPPDAVDDLVPVGPVPHHEPAERVQPVDAEGACGGHHLGDRRRDAPDPLGTHRPARWRCPSSRAGTFTERPGSEARPQVGHDLCGARSIFSTRAAWQHTAPEGEPRQGSVGR</sequence>
<reference evidence="2 3" key="1">
    <citation type="submission" date="2016-07" db="EMBL/GenBank/DDBJ databases">
        <title>Complete genome sequence of the Lentzea guizhouensis DHS C013.</title>
        <authorList>
            <person name="Cao C."/>
        </authorList>
    </citation>
    <scope>NUCLEOTIDE SEQUENCE [LARGE SCALE GENOMIC DNA]</scope>
    <source>
        <strain evidence="2 3">DHS C013</strain>
    </source>
</reference>
<evidence type="ECO:0000313" key="2">
    <source>
        <dbReference type="EMBL" id="ANZ41656.1"/>
    </source>
</evidence>
<feature type="region of interest" description="Disordered" evidence="1">
    <location>
        <begin position="38"/>
        <end position="122"/>
    </location>
</feature>
<accession>A0A1B2HV85</accession>
<dbReference type="EMBL" id="CP016793">
    <property type="protein sequence ID" value="ANZ41656.1"/>
    <property type="molecule type" value="Genomic_DNA"/>
</dbReference>
<keyword evidence="3" id="KW-1185">Reference proteome</keyword>
<feature type="compositionally biased region" description="Basic and acidic residues" evidence="1">
    <location>
        <begin position="77"/>
        <end position="86"/>
    </location>
</feature>
<proteinExistence type="predicted"/>
<gene>
    <name evidence="2" type="ORF">BBK82_42620</name>
</gene>
<dbReference type="AlphaFoldDB" id="A0A1B2HV85"/>
<dbReference type="KEGG" id="led:BBK82_42620"/>
<evidence type="ECO:0000313" key="3">
    <source>
        <dbReference type="Proteomes" id="UP000093053"/>
    </source>
</evidence>
<evidence type="ECO:0000256" key="1">
    <source>
        <dbReference type="SAM" id="MobiDB-lite"/>
    </source>
</evidence>
<organism evidence="2 3">
    <name type="scientific">Lentzea guizhouensis</name>
    <dbReference type="NCBI Taxonomy" id="1586287"/>
    <lineage>
        <taxon>Bacteria</taxon>
        <taxon>Bacillati</taxon>
        <taxon>Actinomycetota</taxon>
        <taxon>Actinomycetes</taxon>
        <taxon>Pseudonocardiales</taxon>
        <taxon>Pseudonocardiaceae</taxon>
        <taxon>Lentzea</taxon>
    </lineage>
</organism>
<protein>
    <submittedName>
        <fullName evidence="2">Uncharacterized protein</fullName>
    </submittedName>
</protein>
<dbReference type="Proteomes" id="UP000093053">
    <property type="component" value="Chromosome"/>
</dbReference>
<name>A0A1B2HV85_9PSEU</name>